<reference evidence="3 5" key="2">
    <citation type="submission" date="2017-11" db="EMBL/GenBank/DDBJ databases">
        <title>Draft genome sequence of Bacillus pumilus 51_5il from lake Gorkoye (Russia: Novosibirsk region).</title>
        <authorList>
            <person name="Shipova A.A."/>
            <person name="Rozanov A.S."/>
            <person name="Bryanskaya A.V."/>
            <person name="Peltek S.E."/>
        </authorList>
    </citation>
    <scope>NUCLEOTIDE SEQUENCE [LARGE SCALE GENOMIC DNA]</scope>
    <source>
        <strain evidence="3 5">51_5il</strain>
    </source>
</reference>
<dbReference type="GO" id="GO:0032259">
    <property type="term" value="P:methylation"/>
    <property type="evidence" value="ECO:0007669"/>
    <property type="project" value="UniProtKB-KW"/>
</dbReference>
<evidence type="ECO:0000313" key="5">
    <source>
        <dbReference type="Proteomes" id="UP000230768"/>
    </source>
</evidence>
<dbReference type="Pfam" id="PF02195">
    <property type="entry name" value="ParB_N"/>
    <property type="match status" value="1"/>
</dbReference>
<dbReference type="EMBL" id="PEKP01000004">
    <property type="protein sequence ID" value="PIK28370.1"/>
    <property type="molecule type" value="Genomic_DNA"/>
</dbReference>
<dbReference type="SUPFAM" id="SSF110849">
    <property type="entry name" value="ParB/Sulfiredoxin"/>
    <property type="match status" value="1"/>
</dbReference>
<dbReference type="Gene3D" id="3.90.1530.10">
    <property type="entry name" value="Conserved hypothetical protein from pyrococcus furiosus pfu- 392566-001, ParB domain"/>
    <property type="match status" value="1"/>
</dbReference>
<evidence type="ECO:0000313" key="3">
    <source>
        <dbReference type="EMBL" id="PIK28370.1"/>
    </source>
</evidence>
<protein>
    <submittedName>
        <fullName evidence="2">Adenine-specific methyltransferase</fullName>
        <ecNumber evidence="2">2.1.1.72</ecNumber>
    </submittedName>
    <submittedName>
        <fullName evidence="3">Transcriptional regulator</fullName>
    </submittedName>
</protein>
<dbReference type="EC" id="2.1.1.72" evidence="2"/>
<dbReference type="RefSeq" id="WP_044139497.1">
    <property type="nucleotide sequence ID" value="NZ_JAHHYF010000009.1"/>
</dbReference>
<dbReference type="InterPro" id="IPR003115">
    <property type="entry name" value="ParB_N"/>
</dbReference>
<evidence type="ECO:0000259" key="1">
    <source>
        <dbReference type="SMART" id="SM00470"/>
    </source>
</evidence>
<dbReference type="GO" id="GO:0009007">
    <property type="term" value="F:site-specific DNA-methyltransferase (adenine-specific) activity"/>
    <property type="evidence" value="ECO:0007669"/>
    <property type="project" value="UniProtKB-EC"/>
</dbReference>
<keyword evidence="2" id="KW-0489">Methyltransferase</keyword>
<accession>A0A2G8IXZ0</accession>
<proteinExistence type="predicted"/>
<name>A0A2G8IXZ0_BACPU</name>
<comment type="caution">
    <text evidence="3">The sequence shown here is derived from an EMBL/GenBank/DDBJ whole genome shotgun (WGS) entry which is preliminary data.</text>
</comment>
<evidence type="ECO:0000313" key="4">
    <source>
        <dbReference type="Proteomes" id="UP000031978"/>
    </source>
</evidence>
<dbReference type="AlphaFoldDB" id="A0A2G8IXZ0"/>
<gene>
    <name evidence="2" type="ORF">B4127_2669</name>
    <name evidence="3" type="ORF">CTV99_03380</name>
</gene>
<keyword evidence="2" id="KW-0808">Transferase</keyword>
<dbReference type="InterPro" id="IPR036086">
    <property type="entry name" value="ParB/Sulfiredoxin_sf"/>
</dbReference>
<dbReference type="CDD" id="cd16401">
    <property type="entry name" value="ParB_N_like_MT"/>
    <property type="match status" value="1"/>
</dbReference>
<organism evidence="3 5">
    <name type="scientific">Bacillus pumilus</name>
    <name type="common">Bacillus mesentericus</name>
    <dbReference type="NCBI Taxonomy" id="1408"/>
    <lineage>
        <taxon>Bacteria</taxon>
        <taxon>Bacillati</taxon>
        <taxon>Bacillota</taxon>
        <taxon>Bacilli</taxon>
        <taxon>Bacillales</taxon>
        <taxon>Bacillaceae</taxon>
        <taxon>Bacillus</taxon>
    </lineage>
</organism>
<dbReference type="SMART" id="SM00470">
    <property type="entry name" value="ParB"/>
    <property type="match status" value="1"/>
</dbReference>
<feature type="domain" description="ParB-like N-terminal" evidence="1">
    <location>
        <begin position="4"/>
        <end position="93"/>
    </location>
</feature>
<dbReference type="Proteomes" id="UP000031978">
    <property type="component" value="Unassembled WGS sequence"/>
</dbReference>
<dbReference type="EMBL" id="JXCL01000007">
    <property type="protein sequence ID" value="KIL23736.1"/>
    <property type="molecule type" value="Genomic_DNA"/>
</dbReference>
<sequence>MNIKTIPVHKINPSPYNPRIDLQPGDPEYDSLKNSIKKFGYIDPLVWNERTGHLVGGHQRFKVLMEDNPSEILVSVVSLNEQDEKALNIALNKIDGDWDEYKLTELIKELEKTGYDLSATGFSDTELEDILQQLEHTGQGGTVSESKEIDLDDFGDDQFEHTCPKCGFAYNE</sequence>
<evidence type="ECO:0000313" key="2">
    <source>
        <dbReference type="EMBL" id="KIL23736.1"/>
    </source>
</evidence>
<reference evidence="2 4" key="1">
    <citation type="submission" date="2014-12" db="EMBL/GenBank/DDBJ databases">
        <title>Draft Genome Sequences of Five Spore-Forming Food Isolates of Bacillus pumilus.</title>
        <authorList>
            <person name="de Jong A."/>
            <person name="van Heel A.J."/>
            <person name="Montalban-Lopez M."/>
            <person name="Krawczyk A.O."/>
            <person name="Berendsen E.M."/>
            <person name="Wells-Bennik M."/>
            <person name="Kuipers O.P."/>
        </authorList>
    </citation>
    <scope>NUCLEOTIDE SEQUENCE [LARGE SCALE GENOMIC DNA]</scope>
    <source>
        <strain evidence="2 4">B4127</strain>
    </source>
</reference>
<dbReference type="Proteomes" id="UP000230768">
    <property type="component" value="Unassembled WGS sequence"/>
</dbReference>